<feature type="region of interest" description="Disordered" evidence="1">
    <location>
        <begin position="1"/>
        <end position="227"/>
    </location>
</feature>
<feature type="compositionally biased region" description="Polar residues" evidence="1">
    <location>
        <begin position="23"/>
        <end position="33"/>
    </location>
</feature>
<comment type="caution">
    <text evidence="2">The sequence shown here is derived from an EMBL/GenBank/DDBJ whole genome shotgun (WGS) entry which is preliminary data.</text>
</comment>
<feature type="compositionally biased region" description="Polar residues" evidence="1">
    <location>
        <begin position="88"/>
        <end position="100"/>
    </location>
</feature>
<dbReference type="InParanoid" id="A0A409W485"/>
<dbReference type="AlphaFoldDB" id="A0A409W485"/>
<sequence length="419" mass="45566">MPNIPDPWRYLSDPSKWRPYLSQAPSSQRSSVETRALPTPEPAIQRPGSLSPASQSSGSQLCAPGPSRHQPLPSNAAIILNVSRDQPELSTSPASLSRPASHSPVISYPPQPQPSASNPQRRQSSNEIMPVAIMSVDSEDSDTSDSERSQSASPDPTRASSQPMEIEPAPAVSTTVRLQQPAPPPPVESGINMGRATPPSRNLPTATSDRCGTSSEPAVGSSSQVSKAQKKKEELKYGLVAGVKRGTKEYHKIDIPTGVVRRHKQPPPIEDGKAASKRFLESINRLIERADDLAATTNGWIFVVGQHVSASKPFIHFTSPRLAREAPDEMKAIINEFSKIMTQLVSLRRADTVALLAKLRQFEEERAADLQKLKAFDEALLQKQKAFEEKQKECAAMQKLLEQYREGLGFTAPSGLPGL</sequence>
<accession>A0A409W485</accession>
<proteinExistence type="predicted"/>
<feature type="compositionally biased region" description="Low complexity" evidence="1">
    <location>
        <begin position="47"/>
        <end position="61"/>
    </location>
</feature>
<evidence type="ECO:0000313" key="3">
    <source>
        <dbReference type="Proteomes" id="UP000284706"/>
    </source>
</evidence>
<evidence type="ECO:0000256" key="1">
    <source>
        <dbReference type="SAM" id="MobiDB-lite"/>
    </source>
</evidence>
<protein>
    <submittedName>
        <fullName evidence="2">Uncharacterized protein</fullName>
    </submittedName>
</protein>
<gene>
    <name evidence="2" type="ORF">CVT26_015346</name>
</gene>
<keyword evidence="3" id="KW-1185">Reference proteome</keyword>
<feature type="compositionally biased region" description="Low complexity" evidence="1">
    <location>
        <begin position="218"/>
        <end position="227"/>
    </location>
</feature>
<organism evidence="2 3">
    <name type="scientific">Gymnopilus dilepis</name>
    <dbReference type="NCBI Taxonomy" id="231916"/>
    <lineage>
        <taxon>Eukaryota</taxon>
        <taxon>Fungi</taxon>
        <taxon>Dikarya</taxon>
        <taxon>Basidiomycota</taxon>
        <taxon>Agaricomycotina</taxon>
        <taxon>Agaricomycetes</taxon>
        <taxon>Agaricomycetidae</taxon>
        <taxon>Agaricales</taxon>
        <taxon>Agaricineae</taxon>
        <taxon>Hymenogastraceae</taxon>
        <taxon>Gymnopilus</taxon>
    </lineage>
</organism>
<name>A0A409W485_9AGAR</name>
<dbReference type="Proteomes" id="UP000284706">
    <property type="component" value="Unassembled WGS sequence"/>
</dbReference>
<dbReference type="OrthoDB" id="3060861at2759"/>
<feature type="compositionally biased region" description="Polar residues" evidence="1">
    <location>
        <begin position="199"/>
        <end position="216"/>
    </location>
</feature>
<feature type="compositionally biased region" description="Low complexity" evidence="1">
    <location>
        <begin position="114"/>
        <end position="126"/>
    </location>
</feature>
<evidence type="ECO:0000313" key="2">
    <source>
        <dbReference type="EMBL" id="PPQ73323.1"/>
    </source>
</evidence>
<dbReference type="EMBL" id="NHYE01005411">
    <property type="protein sequence ID" value="PPQ73323.1"/>
    <property type="molecule type" value="Genomic_DNA"/>
</dbReference>
<reference evidence="2 3" key="1">
    <citation type="journal article" date="2018" name="Evol. Lett.">
        <title>Horizontal gene cluster transfer increased hallucinogenic mushroom diversity.</title>
        <authorList>
            <person name="Reynolds H.T."/>
            <person name="Vijayakumar V."/>
            <person name="Gluck-Thaler E."/>
            <person name="Korotkin H.B."/>
            <person name="Matheny P.B."/>
            <person name="Slot J.C."/>
        </authorList>
    </citation>
    <scope>NUCLEOTIDE SEQUENCE [LARGE SCALE GENOMIC DNA]</scope>
    <source>
        <strain evidence="2 3">SRW20</strain>
    </source>
</reference>